<evidence type="ECO:0000313" key="2">
    <source>
        <dbReference type="EMBL" id="NKY19667.1"/>
    </source>
</evidence>
<dbReference type="RefSeq" id="WP_168546660.1">
    <property type="nucleotide sequence ID" value="NZ_BAAAKS010000020.1"/>
</dbReference>
<gene>
    <name evidence="2" type="ORF">HF999_14985</name>
</gene>
<proteinExistence type="predicted"/>
<feature type="compositionally biased region" description="Polar residues" evidence="1">
    <location>
        <begin position="294"/>
        <end position="305"/>
    </location>
</feature>
<protein>
    <submittedName>
        <fullName evidence="2">Uncharacterized protein</fullName>
    </submittedName>
</protein>
<reference evidence="2 3" key="1">
    <citation type="submission" date="2020-04" db="EMBL/GenBank/DDBJ databases">
        <title>MicrobeNet Type strains.</title>
        <authorList>
            <person name="Nicholson A.C."/>
        </authorList>
    </citation>
    <scope>NUCLEOTIDE SEQUENCE [LARGE SCALE GENOMIC DNA]</scope>
    <source>
        <strain evidence="2 3">DSM 44113</strain>
    </source>
</reference>
<keyword evidence="3" id="KW-1185">Reference proteome</keyword>
<dbReference type="AlphaFoldDB" id="A0A846X228"/>
<feature type="compositionally biased region" description="Polar residues" evidence="1">
    <location>
        <begin position="321"/>
        <end position="334"/>
    </location>
</feature>
<comment type="caution">
    <text evidence="2">The sequence shown here is derived from an EMBL/GenBank/DDBJ whole genome shotgun (WGS) entry which is preliminary data.</text>
</comment>
<organism evidence="2 3">
    <name type="scientific">Tsukamurella spumae</name>
    <dbReference type="NCBI Taxonomy" id="44753"/>
    <lineage>
        <taxon>Bacteria</taxon>
        <taxon>Bacillati</taxon>
        <taxon>Actinomycetota</taxon>
        <taxon>Actinomycetes</taxon>
        <taxon>Mycobacteriales</taxon>
        <taxon>Tsukamurellaceae</taxon>
        <taxon>Tsukamurella</taxon>
    </lineage>
</organism>
<evidence type="ECO:0000313" key="3">
    <source>
        <dbReference type="Proteomes" id="UP000582646"/>
    </source>
</evidence>
<dbReference type="EMBL" id="JAAXOQ010000020">
    <property type="protein sequence ID" value="NKY19667.1"/>
    <property type="molecule type" value="Genomic_DNA"/>
</dbReference>
<accession>A0A846X228</accession>
<feature type="region of interest" description="Disordered" evidence="1">
    <location>
        <begin position="293"/>
        <end position="334"/>
    </location>
</feature>
<sequence>MSRFAGNDSFTDKLAKFQIKKSTLLGDADLDIGTGKASPTPGTLETFLKIADYAGWAAMLVPGGQPEAGAVTAITAAAKEACLSTFERKIAEGATVAVVKQEAQQAARIAAESEIRTQVGSRIGQPIIDDAAKTATEAAKIVDTSFPSNTGGVAEAAKAQIDSGIGKISETAKSIEAAKLAGRAETAEVVTPGGTGRAAATETANFGRIATGDALTRVATSNPIAPVATSFSRAEAPAFAGAVAPTASTASKLQSAAESLASSRPGAIYSPERGLVIPRDAPERGIYDILRPKTPSSSLRSSTDALQGKMRPKVGDIDGAYTSSGRTIGETSGGLSKVSPDHVISLAEMVGMPGFAKLSPRDMYRMMNWRANLQWLSRPANSAKRSRVAADVKGWDPSFRDAQTVLELRNRDSIQAMIYSLLSHPERLDG</sequence>
<name>A0A846X228_9ACTN</name>
<dbReference type="Proteomes" id="UP000582646">
    <property type="component" value="Unassembled WGS sequence"/>
</dbReference>
<evidence type="ECO:0000256" key="1">
    <source>
        <dbReference type="SAM" id="MobiDB-lite"/>
    </source>
</evidence>